<evidence type="ECO:0000256" key="2">
    <source>
        <dbReference type="ARBA" id="ARBA00005466"/>
    </source>
</evidence>
<evidence type="ECO:0000256" key="3">
    <source>
        <dbReference type="ARBA" id="ARBA00022630"/>
    </source>
</evidence>
<feature type="domain" description="Berberine/berberine-like" evidence="6">
    <location>
        <begin position="238"/>
        <end position="282"/>
    </location>
</feature>
<comment type="cofactor">
    <cofactor evidence="1">
        <name>FAD</name>
        <dbReference type="ChEBI" id="CHEBI:57692"/>
    </cofactor>
</comment>
<gene>
    <name evidence="7" type="ORF">KC729_03265</name>
</gene>
<feature type="non-terminal residue" evidence="7">
    <location>
        <position position="1"/>
    </location>
</feature>
<evidence type="ECO:0000313" key="7">
    <source>
        <dbReference type="EMBL" id="MCA9726675.1"/>
    </source>
</evidence>
<dbReference type="Pfam" id="PF08031">
    <property type="entry name" value="BBE"/>
    <property type="match status" value="1"/>
</dbReference>
<dbReference type="PANTHER" id="PTHR42973:SF39">
    <property type="entry name" value="FAD-BINDING PCMH-TYPE DOMAIN-CONTAINING PROTEIN"/>
    <property type="match status" value="1"/>
</dbReference>
<dbReference type="Proteomes" id="UP000697710">
    <property type="component" value="Unassembled WGS sequence"/>
</dbReference>
<keyword evidence="3" id="KW-0285">Flavoprotein</keyword>
<protein>
    <submittedName>
        <fullName evidence="7">BBE domain-containing protein</fullName>
    </submittedName>
</protein>
<name>A0A956LVV8_UNCEI</name>
<proteinExistence type="inferred from homology"/>
<dbReference type="EMBL" id="JAGQHR010000054">
    <property type="protein sequence ID" value="MCA9726675.1"/>
    <property type="molecule type" value="Genomic_DNA"/>
</dbReference>
<organism evidence="7 8">
    <name type="scientific">Eiseniibacteriota bacterium</name>
    <dbReference type="NCBI Taxonomy" id="2212470"/>
    <lineage>
        <taxon>Bacteria</taxon>
        <taxon>Candidatus Eiseniibacteriota</taxon>
    </lineage>
</organism>
<dbReference type="GO" id="GO:0016491">
    <property type="term" value="F:oxidoreductase activity"/>
    <property type="evidence" value="ECO:0007669"/>
    <property type="project" value="UniProtKB-KW"/>
</dbReference>
<comment type="similarity">
    <text evidence="2">Belongs to the oxygen-dependent FAD-linked oxidoreductase family.</text>
</comment>
<dbReference type="AlphaFoldDB" id="A0A956LVV8"/>
<evidence type="ECO:0000256" key="1">
    <source>
        <dbReference type="ARBA" id="ARBA00001974"/>
    </source>
</evidence>
<dbReference type="Gene3D" id="3.30.465.10">
    <property type="match status" value="1"/>
</dbReference>
<sequence>SADENPDLFWALRGGGGNFGIVTSIDYRLFPVGPEIFGGAIAWAADAAPEVLGLYRELVETAPPETTIVAALRPAPPAPWLDPAIHRKPMVALFVCHTGSMGSVEPLVARIRSIGRPVGDILQPRSYVSQQALLDATQPSGRRYYWKSEYLGGLADGFLSRSIAGTREFASPQSALLIFPLQGRLNELPGDDGAVGNRDAHFVVNIAGSWEMPADDARNIDWTRGLWENLREFSTGGTYVNFLTEDEPVSRLRSAYGSNYERLAESKRKWDPENVFRTNKNIAPGE</sequence>
<evidence type="ECO:0000256" key="4">
    <source>
        <dbReference type="ARBA" id="ARBA00022827"/>
    </source>
</evidence>
<dbReference type="InterPro" id="IPR012951">
    <property type="entry name" value="BBE"/>
</dbReference>
<evidence type="ECO:0000256" key="5">
    <source>
        <dbReference type="ARBA" id="ARBA00023002"/>
    </source>
</evidence>
<dbReference type="InterPro" id="IPR050416">
    <property type="entry name" value="FAD-linked_Oxidoreductase"/>
</dbReference>
<reference evidence="7" key="2">
    <citation type="journal article" date="2021" name="Microbiome">
        <title>Successional dynamics and alternative stable states in a saline activated sludge microbial community over 9 years.</title>
        <authorList>
            <person name="Wang Y."/>
            <person name="Ye J."/>
            <person name="Ju F."/>
            <person name="Liu L."/>
            <person name="Boyd J.A."/>
            <person name="Deng Y."/>
            <person name="Parks D.H."/>
            <person name="Jiang X."/>
            <person name="Yin X."/>
            <person name="Woodcroft B.J."/>
            <person name="Tyson G.W."/>
            <person name="Hugenholtz P."/>
            <person name="Polz M.F."/>
            <person name="Zhang T."/>
        </authorList>
    </citation>
    <scope>NUCLEOTIDE SEQUENCE</scope>
    <source>
        <strain evidence="7">HKST-UBA01</strain>
    </source>
</reference>
<dbReference type="Gene3D" id="3.40.462.20">
    <property type="match status" value="1"/>
</dbReference>
<evidence type="ECO:0000313" key="8">
    <source>
        <dbReference type="Proteomes" id="UP000697710"/>
    </source>
</evidence>
<comment type="caution">
    <text evidence="7">The sequence shown here is derived from an EMBL/GenBank/DDBJ whole genome shotgun (WGS) entry which is preliminary data.</text>
</comment>
<keyword evidence="5" id="KW-0560">Oxidoreductase</keyword>
<dbReference type="InterPro" id="IPR036318">
    <property type="entry name" value="FAD-bd_PCMH-like_sf"/>
</dbReference>
<evidence type="ECO:0000259" key="6">
    <source>
        <dbReference type="Pfam" id="PF08031"/>
    </source>
</evidence>
<keyword evidence="4" id="KW-0274">FAD</keyword>
<reference evidence="7" key="1">
    <citation type="submission" date="2020-04" db="EMBL/GenBank/DDBJ databases">
        <authorList>
            <person name="Zhang T."/>
        </authorList>
    </citation>
    <scope>NUCLEOTIDE SEQUENCE</scope>
    <source>
        <strain evidence="7">HKST-UBA01</strain>
    </source>
</reference>
<dbReference type="SUPFAM" id="SSF56176">
    <property type="entry name" value="FAD-binding/transporter-associated domain-like"/>
    <property type="match status" value="1"/>
</dbReference>
<dbReference type="InterPro" id="IPR016169">
    <property type="entry name" value="FAD-bd_PCMH_sub2"/>
</dbReference>
<dbReference type="GO" id="GO:0050660">
    <property type="term" value="F:flavin adenine dinucleotide binding"/>
    <property type="evidence" value="ECO:0007669"/>
    <property type="project" value="InterPro"/>
</dbReference>
<accession>A0A956LVV8</accession>
<dbReference type="PANTHER" id="PTHR42973">
    <property type="entry name" value="BINDING OXIDOREDUCTASE, PUTATIVE (AFU_ORTHOLOGUE AFUA_1G17690)-RELATED"/>
    <property type="match status" value="1"/>
</dbReference>